<dbReference type="Pfam" id="PF00319">
    <property type="entry name" value="SRF-TF"/>
    <property type="match status" value="1"/>
</dbReference>
<organism evidence="7">
    <name type="scientific">Fagus sylvatica</name>
    <name type="common">Beechnut</name>
    <dbReference type="NCBI Taxonomy" id="28930"/>
    <lineage>
        <taxon>Eukaryota</taxon>
        <taxon>Viridiplantae</taxon>
        <taxon>Streptophyta</taxon>
        <taxon>Embryophyta</taxon>
        <taxon>Tracheophyta</taxon>
        <taxon>Spermatophyta</taxon>
        <taxon>Magnoliopsida</taxon>
        <taxon>eudicotyledons</taxon>
        <taxon>Gunneridae</taxon>
        <taxon>Pentapetalae</taxon>
        <taxon>rosids</taxon>
        <taxon>fabids</taxon>
        <taxon>Fagales</taxon>
        <taxon>Fagaceae</taxon>
        <taxon>Fagus</taxon>
    </lineage>
</organism>
<dbReference type="FunFam" id="3.40.1810.10:FF:000006">
    <property type="entry name" value="Agamous-like MADS-box protein AGL62"/>
    <property type="match status" value="1"/>
</dbReference>
<dbReference type="GO" id="GO:0046983">
    <property type="term" value="F:protein dimerization activity"/>
    <property type="evidence" value="ECO:0007669"/>
    <property type="project" value="InterPro"/>
</dbReference>
<keyword evidence="3" id="KW-0238">DNA-binding</keyword>
<keyword evidence="2" id="KW-0805">Transcription regulation</keyword>
<dbReference type="SMART" id="SM00432">
    <property type="entry name" value="MADS"/>
    <property type="match status" value="1"/>
</dbReference>
<sequence>MAGNNESTGRKKIEIKKIEKPSRRIVTFSKRRKGLFTKAAELSRMCGAEVAVIVFSPKDRLYTFSHPSANSVIDRFLAQENSSSSSTPSESECIKVDQSGLVDKPIENMELEELQCYMAAMVEFKKEAKKRANEMDMRRMATRELFPLHPVVGDGYAEDG</sequence>
<dbReference type="PROSITE" id="PS50066">
    <property type="entry name" value="MADS_BOX_2"/>
    <property type="match status" value="1"/>
</dbReference>
<dbReference type="InterPro" id="IPR002100">
    <property type="entry name" value="TF_MADSbox"/>
</dbReference>
<dbReference type="PANTHER" id="PTHR11945:SF405">
    <property type="entry name" value="MADS-BOX TRANSCRIPTION FACTOR FAMILY PROTEIN"/>
    <property type="match status" value="1"/>
</dbReference>
<evidence type="ECO:0000259" key="6">
    <source>
        <dbReference type="PROSITE" id="PS50066"/>
    </source>
</evidence>
<dbReference type="GO" id="GO:0000978">
    <property type="term" value="F:RNA polymerase II cis-regulatory region sequence-specific DNA binding"/>
    <property type="evidence" value="ECO:0007669"/>
    <property type="project" value="TreeGrafter"/>
</dbReference>
<evidence type="ECO:0000313" key="7">
    <source>
        <dbReference type="EMBL" id="SPD07260.1"/>
    </source>
</evidence>
<dbReference type="InterPro" id="IPR036879">
    <property type="entry name" value="TF_MADSbox_sf"/>
</dbReference>
<dbReference type="GO" id="GO:0000981">
    <property type="term" value="F:DNA-binding transcription factor activity, RNA polymerase II-specific"/>
    <property type="evidence" value="ECO:0007669"/>
    <property type="project" value="TreeGrafter"/>
</dbReference>
<protein>
    <recommendedName>
        <fullName evidence="6">MADS-box domain-containing protein</fullName>
    </recommendedName>
</protein>
<dbReference type="EMBL" id="OIVN01002891">
    <property type="protein sequence ID" value="SPD07260.1"/>
    <property type="molecule type" value="Genomic_DNA"/>
</dbReference>
<evidence type="ECO:0000256" key="2">
    <source>
        <dbReference type="ARBA" id="ARBA00023015"/>
    </source>
</evidence>
<keyword evidence="4" id="KW-0804">Transcription</keyword>
<evidence type="ECO:0000256" key="3">
    <source>
        <dbReference type="ARBA" id="ARBA00023125"/>
    </source>
</evidence>
<keyword evidence="5" id="KW-0539">Nucleus</keyword>
<dbReference type="AlphaFoldDB" id="A0A2N9H6L5"/>
<name>A0A2N9H6L5_FAGSY</name>
<dbReference type="GO" id="GO:0005634">
    <property type="term" value="C:nucleus"/>
    <property type="evidence" value="ECO:0007669"/>
    <property type="project" value="UniProtKB-SubCell"/>
</dbReference>
<dbReference type="PRINTS" id="PR00404">
    <property type="entry name" value="MADSDOMAIN"/>
</dbReference>
<proteinExistence type="predicted"/>
<accession>A0A2N9H6L5</accession>
<evidence type="ECO:0000256" key="4">
    <source>
        <dbReference type="ARBA" id="ARBA00023163"/>
    </source>
</evidence>
<dbReference type="PANTHER" id="PTHR11945">
    <property type="entry name" value="MADS BOX PROTEIN"/>
    <property type="match status" value="1"/>
</dbReference>
<evidence type="ECO:0000256" key="1">
    <source>
        <dbReference type="ARBA" id="ARBA00004123"/>
    </source>
</evidence>
<feature type="domain" description="MADS-box" evidence="6">
    <location>
        <begin position="8"/>
        <end position="68"/>
    </location>
</feature>
<gene>
    <name evidence="7" type="ORF">FSB_LOCUS35142</name>
</gene>
<dbReference type="Gene3D" id="3.40.1810.10">
    <property type="entry name" value="Transcription factor, MADS-box"/>
    <property type="match status" value="1"/>
</dbReference>
<comment type="subcellular location">
    <subcellularLocation>
        <location evidence="1">Nucleus</location>
    </subcellularLocation>
</comment>
<reference evidence="7" key="1">
    <citation type="submission" date="2018-02" db="EMBL/GenBank/DDBJ databases">
        <authorList>
            <person name="Cohen D.B."/>
            <person name="Kent A.D."/>
        </authorList>
    </citation>
    <scope>NUCLEOTIDE SEQUENCE</scope>
</reference>
<evidence type="ECO:0000256" key="5">
    <source>
        <dbReference type="ARBA" id="ARBA00023242"/>
    </source>
</evidence>
<dbReference type="SUPFAM" id="SSF55455">
    <property type="entry name" value="SRF-like"/>
    <property type="match status" value="1"/>
</dbReference>